<dbReference type="PROSITE" id="PS00175">
    <property type="entry name" value="PG_MUTASE"/>
    <property type="match status" value="1"/>
</dbReference>
<comment type="caution">
    <text evidence="5">The sequence shown here is derived from an EMBL/GenBank/DDBJ whole genome shotgun (WGS) entry which is preliminary data.</text>
</comment>
<feature type="active site" description="Tele-phosphohistidine intermediate" evidence="1">
    <location>
        <position position="8"/>
    </location>
</feature>
<protein>
    <submittedName>
        <fullName evidence="5">Phosphoglycerate mutase</fullName>
    </submittedName>
</protein>
<dbReference type="InterPro" id="IPR029033">
    <property type="entry name" value="His_PPase_superfam"/>
</dbReference>
<gene>
    <name evidence="5" type="ORF">CO666_14840</name>
</gene>
<dbReference type="PANTHER" id="PTHR46192">
    <property type="entry name" value="BROAD-RANGE ACID PHOSPHATASE DET1"/>
    <property type="match status" value="1"/>
</dbReference>
<dbReference type="InterPro" id="IPR001345">
    <property type="entry name" value="PG/BPGM_mutase_AS"/>
</dbReference>
<dbReference type="Pfam" id="PF00300">
    <property type="entry name" value="His_Phos_1"/>
    <property type="match status" value="1"/>
</dbReference>
<evidence type="ECO:0000256" key="4">
    <source>
        <dbReference type="SAM" id="MobiDB-lite"/>
    </source>
</evidence>
<organism evidence="5 6">
    <name type="scientific">Rhizobium chutanense</name>
    <dbReference type="NCBI Taxonomy" id="2035448"/>
    <lineage>
        <taxon>Bacteria</taxon>
        <taxon>Pseudomonadati</taxon>
        <taxon>Pseudomonadota</taxon>
        <taxon>Alphaproteobacteria</taxon>
        <taxon>Hyphomicrobiales</taxon>
        <taxon>Rhizobiaceae</taxon>
        <taxon>Rhizobium/Agrobacterium group</taxon>
        <taxon>Rhizobium</taxon>
    </lineage>
</organism>
<dbReference type="RefSeq" id="WP_097612862.1">
    <property type="nucleotide sequence ID" value="NZ_NWSV01000008.1"/>
</dbReference>
<dbReference type="SUPFAM" id="SSF53254">
    <property type="entry name" value="Phosphoglycerate mutase-like"/>
    <property type="match status" value="1"/>
</dbReference>
<feature type="binding site" evidence="2">
    <location>
        <position position="68"/>
    </location>
    <ligand>
        <name>substrate</name>
    </ligand>
</feature>
<accession>A0A2A6JAU5</accession>
<feature type="active site" description="Proton donor/acceptor" evidence="1">
    <location>
        <position position="96"/>
    </location>
</feature>
<evidence type="ECO:0000313" key="5">
    <source>
        <dbReference type="EMBL" id="PDT03329.1"/>
    </source>
</evidence>
<feature type="region of interest" description="Disordered" evidence="4">
    <location>
        <begin position="223"/>
        <end position="249"/>
    </location>
</feature>
<dbReference type="GO" id="GO:0003824">
    <property type="term" value="F:catalytic activity"/>
    <property type="evidence" value="ECO:0007669"/>
    <property type="project" value="InterPro"/>
</dbReference>
<reference evidence="5 6" key="1">
    <citation type="submission" date="2017-09" db="EMBL/GenBank/DDBJ databases">
        <title>Comparative genomics of rhizobia isolated from Phaseolus vulgaris in China.</title>
        <authorList>
            <person name="Tong W."/>
        </authorList>
    </citation>
    <scope>NUCLEOTIDE SEQUENCE [LARGE SCALE GENOMIC DNA]</scope>
    <source>
        <strain evidence="5 6">C5</strain>
    </source>
</reference>
<proteinExistence type="predicted"/>
<dbReference type="CDD" id="cd07067">
    <property type="entry name" value="HP_PGM_like"/>
    <property type="match status" value="1"/>
</dbReference>
<name>A0A2A6JAU5_9HYPH</name>
<feature type="site" description="Transition state stabilizer" evidence="3">
    <location>
        <position position="172"/>
    </location>
</feature>
<evidence type="ECO:0000256" key="2">
    <source>
        <dbReference type="PIRSR" id="PIRSR613078-2"/>
    </source>
</evidence>
<dbReference type="InterPro" id="IPR013078">
    <property type="entry name" value="His_Pase_superF_clade-1"/>
</dbReference>
<dbReference type="SMART" id="SM00855">
    <property type="entry name" value="PGAM"/>
    <property type="match status" value="1"/>
</dbReference>
<feature type="binding site" evidence="2">
    <location>
        <begin position="7"/>
        <end position="14"/>
    </location>
    <ligand>
        <name>substrate</name>
    </ligand>
</feature>
<dbReference type="AlphaFoldDB" id="A0A2A6JAU5"/>
<dbReference type="Proteomes" id="UP000220768">
    <property type="component" value="Unassembled WGS sequence"/>
</dbReference>
<dbReference type="Gene3D" id="3.40.50.1240">
    <property type="entry name" value="Phosphoglycerate mutase-like"/>
    <property type="match status" value="1"/>
</dbReference>
<evidence type="ECO:0000256" key="1">
    <source>
        <dbReference type="PIRSR" id="PIRSR613078-1"/>
    </source>
</evidence>
<evidence type="ECO:0000256" key="3">
    <source>
        <dbReference type="PIRSR" id="PIRSR613078-3"/>
    </source>
</evidence>
<dbReference type="EMBL" id="NWSV01000008">
    <property type="protein sequence ID" value="PDT03329.1"/>
    <property type="molecule type" value="Genomic_DNA"/>
</dbReference>
<sequence>MRLFLVRHGESLGNINERAYRQFGDHNVPLTQWGYRQAVEAGTVIASYLKGLPSQGSPLHIWYSPFLRTRQSKDALLSALPESSVGDIREDYLLREQDFGLFTEIYDHAEQKQKFPEEFEKWARLRNSSGKFYARPPDGESRADVAQRVRLFLQTVMRDAESGDHNVVIVGHGVTNRAVEMNFLHRPVEWFERSDNPGNADITLIEGTRLQGFESILLHQAADRQPGQEGELRDAYGADVTIKPKTGGP</sequence>
<evidence type="ECO:0000313" key="6">
    <source>
        <dbReference type="Proteomes" id="UP000220768"/>
    </source>
</evidence>
<dbReference type="InterPro" id="IPR052765">
    <property type="entry name" value="PGM-Related"/>
</dbReference>
<keyword evidence="6" id="KW-1185">Reference proteome</keyword>